<organism evidence="1 2">
    <name type="scientific">Streptomyces aurantiogriseus</name>
    <dbReference type="NCBI Taxonomy" id="66870"/>
    <lineage>
        <taxon>Bacteria</taxon>
        <taxon>Bacillati</taxon>
        <taxon>Actinomycetota</taxon>
        <taxon>Actinomycetes</taxon>
        <taxon>Kitasatosporales</taxon>
        <taxon>Streptomycetaceae</taxon>
        <taxon>Streptomyces</taxon>
    </lineage>
</organism>
<proteinExistence type="predicted"/>
<keyword evidence="2" id="KW-1185">Reference proteome</keyword>
<gene>
    <name evidence="1" type="ORF">GCM10010251_92240</name>
</gene>
<protein>
    <submittedName>
        <fullName evidence="1">Uncharacterized protein</fullName>
    </submittedName>
</protein>
<dbReference type="EMBL" id="BMSX01000041">
    <property type="protein sequence ID" value="GGR61099.1"/>
    <property type="molecule type" value="Genomic_DNA"/>
</dbReference>
<sequence length="98" mass="10940">MGLDLNRQTWSPKDEATRDEKRAAALYIASIATDVEDATHLLAVLDLLPRTHPAVMRPTDHGALGYRLGCRCRLCRKAKAQADAKRRRKTTTPRGNQS</sequence>
<reference evidence="1" key="1">
    <citation type="journal article" date="2014" name="Int. J. Syst. Evol. Microbiol.">
        <title>Complete genome sequence of Corynebacterium casei LMG S-19264T (=DSM 44701T), isolated from a smear-ripened cheese.</title>
        <authorList>
            <consortium name="US DOE Joint Genome Institute (JGI-PGF)"/>
            <person name="Walter F."/>
            <person name="Albersmeier A."/>
            <person name="Kalinowski J."/>
            <person name="Ruckert C."/>
        </authorList>
    </citation>
    <scope>NUCLEOTIDE SEQUENCE</scope>
    <source>
        <strain evidence="1">JCM 4346</strain>
    </source>
</reference>
<evidence type="ECO:0000313" key="2">
    <source>
        <dbReference type="Proteomes" id="UP000658320"/>
    </source>
</evidence>
<reference evidence="1" key="2">
    <citation type="submission" date="2020-09" db="EMBL/GenBank/DDBJ databases">
        <authorList>
            <person name="Sun Q."/>
            <person name="Ohkuma M."/>
        </authorList>
    </citation>
    <scope>NUCLEOTIDE SEQUENCE</scope>
    <source>
        <strain evidence="1">JCM 4346</strain>
    </source>
</reference>
<evidence type="ECO:0000313" key="1">
    <source>
        <dbReference type="EMBL" id="GGR61099.1"/>
    </source>
</evidence>
<name>A0A918FNT7_9ACTN</name>
<dbReference type="RefSeq" id="WP_189944032.1">
    <property type="nucleotide sequence ID" value="NZ_BMSX01000041.1"/>
</dbReference>
<dbReference type="Proteomes" id="UP000658320">
    <property type="component" value="Unassembled WGS sequence"/>
</dbReference>
<comment type="caution">
    <text evidence="1">The sequence shown here is derived from an EMBL/GenBank/DDBJ whole genome shotgun (WGS) entry which is preliminary data.</text>
</comment>
<dbReference type="AlphaFoldDB" id="A0A918FNT7"/>
<accession>A0A918FNT7</accession>